<dbReference type="EMBL" id="JABANM010003435">
    <property type="protein sequence ID" value="KAF4750878.1"/>
    <property type="molecule type" value="Genomic_DNA"/>
</dbReference>
<dbReference type="AlphaFoldDB" id="A0A7J6U075"/>
<proteinExistence type="predicted"/>
<feature type="region of interest" description="Disordered" evidence="1">
    <location>
        <begin position="305"/>
        <end position="337"/>
    </location>
</feature>
<dbReference type="Proteomes" id="UP000574390">
    <property type="component" value="Unassembled WGS sequence"/>
</dbReference>
<evidence type="ECO:0000313" key="3">
    <source>
        <dbReference type="Proteomes" id="UP000574390"/>
    </source>
</evidence>
<feature type="compositionally biased region" description="Basic residues" evidence="1">
    <location>
        <begin position="46"/>
        <end position="57"/>
    </location>
</feature>
<evidence type="ECO:0000256" key="1">
    <source>
        <dbReference type="SAM" id="MobiDB-lite"/>
    </source>
</evidence>
<protein>
    <submittedName>
        <fullName evidence="2">Vesicle transport protein</fullName>
    </submittedName>
</protein>
<comment type="caution">
    <text evidence="2">The sequence shown here is derived from an EMBL/GenBank/DDBJ whole genome shotgun (WGS) entry which is preliminary data.</text>
</comment>
<feature type="compositionally biased region" description="Low complexity" evidence="1">
    <location>
        <begin position="171"/>
        <end position="181"/>
    </location>
</feature>
<feature type="region of interest" description="Disordered" evidence="1">
    <location>
        <begin position="43"/>
        <end position="125"/>
    </location>
</feature>
<reference evidence="2 3" key="1">
    <citation type="submission" date="2020-04" db="EMBL/GenBank/DDBJ databases">
        <title>Perkinsus olseni comparative genomics.</title>
        <authorList>
            <person name="Bogema D.R."/>
        </authorList>
    </citation>
    <scope>NUCLEOTIDE SEQUENCE [LARGE SCALE GENOMIC DNA]</scope>
    <source>
        <strain evidence="2">ATCC PRA-205</strain>
    </source>
</reference>
<sequence>MVTPEGKRPRWLACLLGMLRGSRWRLHAVEARLTDDDVTFNSGAKQQKRVSRTRRFNTRATQTDESTVGGGGGRRLSVAVPVPWAGDLPTTPMSLRRQRTPSGSSCGENREGAGKAGSSVSSGPELLQGTRYHVVFLGDTDSVSDSSSSSSALSSISSFQSSTREGDAEEAVVATAAAAGDDTSRSGCAPPEVVPEDVAALQRRRLREHEAQTRALMHRWRAYVRGGAVHDVDRIISMRIESPCGLRRGVTSSLALSAKADWHPVYRGGIAFVVMSQHPPHSSALLGLEDPDSLVPGLLRLNLGGGDTQEKEVEASGPEVGTDLPEGTPEFVPKPGELFGCISSHPV</sequence>
<gene>
    <name evidence="2" type="primary">SFT2D3_5</name>
    <name evidence="2" type="ORF">FOZ62_030860</name>
</gene>
<organism evidence="2 3">
    <name type="scientific">Perkinsus olseni</name>
    <name type="common">Perkinsus atlanticus</name>
    <dbReference type="NCBI Taxonomy" id="32597"/>
    <lineage>
        <taxon>Eukaryota</taxon>
        <taxon>Sar</taxon>
        <taxon>Alveolata</taxon>
        <taxon>Perkinsozoa</taxon>
        <taxon>Perkinsea</taxon>
        <taxon>Perkinsida</taxon>
        <taxon>Perkinsidae</taxon>
        <taxon>Perkinsus</taxon>
    </lineage>
</organism>
<name>A0A7J6U075_PEROL</name>
<accession>A0A7J6U075</accession>
<evidence type="ECO:0000313" key="2">
    <source>
        <dbReference type="EMBL" id="KAF4750878.1"/>
    </source>
</evidence>
<feature type="region of interest" description="Disordered" evidence="1">
    <location>
        <begin position="160"/>
        <end position="193"/>
    </location>
</feature>